<dbReference type="EMBL" id="JAUDZG010000007">
    <property type="protein sequence ID" value="KAK3302150.1"/>
    <property type="molecule type" value="Genomic_DNA"/>
</dbReference>
<evidence type="ECO:0000313" key="2">
    <source>
        <dbReference type="EMBL" id="KAK3302150.1"/>
    </source>
</evidence>
<proteinExistence type="predicted"/>
<reference evidence="2" key="1">
    <citation type="journal article" date="2023" name="Mol. Phylogenet. Evol.">
        <title>Genome-scale phylogeny and comparative genomics of the fungal order Sordariales.</title>
        <authorList>
            <person name="Hensen N."/>
            <person name="Bonometti L."/>
            <person name="Westerberg I."/>
            <person name="Brannstrom I.O."/>
            <person name="Guillou S."/>
            <person name="Cros-Aarteil S."/>
            <person name="Calhoun S."/>
            <person name="Haridas S."/>
            <person name="Kuo A."/>
            <person name="Mondo S."/>
            <person name="Pangilinan J."/>
            <person name="Riley R."/>
            <person name="LaButti K."/>
            <person name="Andreopoulos B."/>
            <person name="Lipzen A."/>
            <person name="Chen C."/>
            <person name="Yan M."/>
            <person name="Daum C."/>
            <person name="Ng V."/>
            <person name="Clum A."/>
            <person name="Steindorff A."/>
            <person name="Ohm R.A."/>
            <person name="Martin F."/>
            <person name="Silar P."/>
            <person name="Natvig D.O."/>
            <person name="Lalanne C."/>
            <person name="Gautier V."/>
            <person name="Ament-Velasquez S.L."/>
            <person name="Kruys A."/>
            <person name="Hutchinson M.I."/>
            <person name="Powell A.J."/>
            <person name="Barry K."/>
            <person name="Miller A.N."/>
            <person name="Grigoriev I.V."/>
            <person name="Debuchy R."/>
            <person name="Gladieux P."/>
            <person name="Hiltunen Thoren M."/>
            <person name="Johannesson H."/>
        </authorList>
    </citation>
    <scope>NUCLEOTIDE SEQUENCE</scope>
    <source>
        <strain evidence="2">CBS 333.67</strain>
    </source>
</reference>
<feature type="compositionally biased region" description="Polar residues" evidence="1">
    <location>
        <begin position="19"/>
        <end position="29"/>
    </location>
</feature>
<organism evidence="2 3">
    <name type="scientific">Chaetomium strumarium</name>
    <dbReference type="NCBI Taxonomy" id="1170767"/>
    <lineage>
        <taxon>Eukaryota</taxon>
        <taxon>Fungi</taxon>
        <taxon>Dikarya</taxon>
        <taxon>Ascomycota</taxon>
        <taxon>Pezizomycotina</taxon>
        <taxon>Sordariomycetes</taxon>
        <taxon>Sordariomycetidae</taxon>
        <taxon>Sordariales</taxon>
        <taxon>Chaetomiaceae</taxon>
        <taxon>Chaetomium</taxon>
    </lineage>
</organism>
<gene>
    <name evidence="2" type="ORF">B0T15DRAFT_561713</name>
</gene>
<keyword evidence="3" id="KW-1185">Reference proteome</keyword>
<evidence type="ECO:0000256" key="1">
    <source>
        <dbReference type="SAM" id="MobiDB-lite"/>
    </source>
</evidence>
<dbReference type="AlphaFoldDB" id="A0AAJ0LYB8"/>
<feature type="region of interest" description="Disordered" evidence="1">
    <location>
        <begin position="1"/>
        <end position="29"/>
    </location>
</feature>
<feature type="region of interest" description="Disordered" evidence="1">
    <location>
        <begin position="64"/>
        <end position="83"/>
    </location>
</feature>
<dbReference type="GeneID" id="87889388"/>
<feature type="region of interest" description="Disordered" evidence="1">
    <location>
        <begin position="306"/>
        <end position="353"/>
    </location>
</feature>
<feature type="compositionally biased region" description="Polar residues" evidence="1">
    <location>
        <begin position="320"/>
        <end position="334"/>
    </location>
</feature>
<comment type="caution">
    <text evidence="2">The sequence shown here is derived from an EMBL/GenBank/DDBJ whole genome shotgun (WGS) entry which is preliminary data.</text>
</comment>
<reference evidence="2" key="2">
    <citation type="submission" date="2023-06" db="EMBL/GenBank/DDBJ databases">
        <authorList>
            <consortium name="Lawrence Berkeley National Laboratory"/>
            <person name="Mondo S.J."/>
            <person name="Hensen N."/>
            <person name="Bonometti L."/>
            <person name="Westerberg I."/>
            <person name="Brannstrom I.O."/>
            <person name="Guillou S."/>
            <person name="Cros-Aarteil S."/>
            <person name="Calhoun S."/>
            <person name="Haridas S."/>
            <person name="Kuo A."/>
            <person name="Pangilinan J."/>
            <person name="Riley R."/>
            <person name="Labutti K."/>
            <person name="Andreopoulos B."/>
            <person name="Lipzen A."/>
            <person name="Chen C."/>
            <person name="Yanf M."/>
            <person name="Daum C."/>
            <person name="Ng V."/>
            <person name="Clum A."/>
            <person name="Steindorff A."/>
            <person name="Ohm R."/>
            <person name="Martin F."/>
            <person name="Silar P."/>
            <person name="Natvig D."/>
            <person name="Lalanne C."/>
            <person name="Gautier V."/>
            <person name="Ament-Velasquez S.L."/>
            <person name="Kruys A."/>
            <person name="Hutchinson M.I."/>
            <person name="Powell A.J."/>
            <person name="Barry K."/>
            <person name="Miller A.N."/>
            <person name="Grigoriev I.V."/>
            <person name="Debuchy R."/>
            <person name="Gladieux P."/>
            <person name="Thoren M.H."/>
            <person name="Johannesson H."/>
        </authorList>
    </citation>
    <scope>NUCLEOTIDE SEQUENCE</scope>
    <source>
        <strain evidence="2">CBS 333.67</strain>
    </source>
</reference>
<name>A0AAJ0LYB8_9PEZI</name>
<sequence>MEVGAVAPPQEPDCEPASISPQERPQQAANHFAQLSFPEAPPRDEPDRRLSCSALQQAQLYLPAVPDPPATSLSQQDGHTSGDFVVSTRDFALSCPGPAPAAAPPGEFPDDAALEAELEDLWNSIQGEVQPVNAHVGSQVGGNRQGDSFILPSQIPGHRYANCQTNASLLVPRRIDHDQTLAGELTYFITLNRASKIDTLYGYLELGVGEGKRLSNEMKKLLKQPPLSQLTDQPGNSSCGPGETKKTLINISFYLLVCQGWGDAWFGESCSTASSRTLFWPTDSSILLTGFVMLLHRHFTNQKQMRQAALRANARHRDSITNSTLSSPAPSRSATVEPVISPSTPPPTPEPQGQAIFEALAKDVAAAKKRKHAEAILSIASQEAYDLELPANAKLEYYIYIKDKTLGIDLAAPTKFRHTDSVISHGAFSGIKATFEAAGHTPIFEIQTPFGRKAITSEEEWEHAVLSIYNVRRSGGVVEVDVFV</sequence>
<protein>
    <submittedName>
        <fullName evidence="2">Uncharacterized protein</fullName>
    </submittedName>
</protein>
<accession>A0AAJ0LYB8</accession>
<dbReference type="RefSeq" id="XP_062717930.1">
    <property type="nucleotide sequence ID" value="XM_062870559.1"/>
</dbReference>
<evidence type="ECO:0000313" key="3">
    <source>
        <dbReference type="Proteomes" id="UP001273166"/>
    </source>
</evidence>
<dbReference type="Proteomes" id="UP001273166">
    <property type="component" value="Unassembled WGS sequence"/>
</dbReference>